<organism evidence="2 3">
    <name type="scientific">Trichonephila clavipes</name>
    <name type="common">Golden silk orbweaver</name>
    <name type="synonym">Nephila clavipes</name>
    <dbReference type="NCBI Taxonomy" id="2585209"/>
    <lineage>
        <taxon>Eukaryota</taxon>
        <taxon>Metazoa</taxon>
        <taxon>Ecdysozoa</taxon>
        <taxon>Arthropoda</taxon>
        <taxon>Chelicerata</taxon>
        <taxon>Arachnida</taxon>
        <taxon>Araneae</taxon>
        <taxon>Araneomorphae</taxon>
        <taxon>Entelegynae</taxon>
        <taxon>Araneoidea</taxon>
        <taxon>Nephilidae</taxon>
        <taxon>Trichonephila</taxon>
    </lineage>
</organism>
<proteinExistence type="predicted"/>
<dbReference type="AlphaFoldDB" id="A0A8X6SLR0"/>
<feature type="region of interest" description="Disordered" evidence="1">
    <location>
        <begin position="175"/>
        <end position="232"/>
    </location>
</feature>
<gene>
    <name evidence="2" type="ORF">TNCV_3531001</name>
</gene>
<keyword evidence="3" id="KW-1185">Reference proteome</keyword>
<feature type="compositionally biased region" description="Basic and acidic residues" evidence="1">
    <location>
        <begin position="184"/>
        <end position="232"/>
    </location>
</feature>
<evidence type="ECO:0000313" key="3">
    <source>
        <dbReference type="Proteomes" id="UP000887159"/>
    </source>
</evidence>
<evidence type="ECO:0000256" key="1">
    <source>
        <dbReference type="SAM" id="MobiDB-lite"/>
    </source>
</evidence>
<dbReference type="Proteomes" id="UP000887159">
    <property type="component" value="Unassembled WGS sequence"/>
</dbReference>
<protein>
    <submittedName>
        <fullName evidence="2">Uncharacterized protein</fullName>
    </submittedName>
</protein>
<accession>A0A8X6SLR0</accession>
<name>A0A8X6SLR0_TRICX</name>
<sequence>MAHSIVSKPLLLKNFNLHEILNYSAKFSNATGNRSVAANISKGLKLFNDKFVSKMSFTEPDFLMNDDFFIQGFVKVEMKKKVTYKPSVQIRTTCQCCVKGILGTGGVMDKCVQMWTRNYGALGQTARVCFGVLCANQTREVKRDFCDLPMRRNEGRVVNTPLVFKRVLFQERRGRKEKKRTKKETRERENGRKEVGRGERVESGRENGRKDKRERTEGVRDWSEKDDERQWR</sequence>
<comment type="caution">
    <text evidence="2">The sequence shown here is derived from an EMBL/GenBank/DDBJ whole genome shotgun (WGS) entry which is preliminary data.</text>
</comment>
<evidence type="ECO:0000313" key="2">
    <source>
        <dbReference type="EMBL" id="GFY16097.1"/>
    </source>
</evidence>
<reference evidence="2" key="1">
    <citation type="submission" date="2020-08" db="EMBL/GenBank/DDBJ databases">
        <title>Multicomponent nature underlies the extraordinary mechanical properties of spider dragline silk.</title>
        <authorList>
            <person name="Kono N."/>
            <person name="Nakamura H."/>
            <person name="Mori M."/>
            <person name="Yoshida Y."/>
            <person name="Ohtoshi R."/>
            <person name="Malay A.D."/>
            <person name="Moran D.A.P."/>
            <person name="Tomita M."/>
            <person name="Numata K."/>
            <person name="Arakawa K."/>
        </authorList>
    </citation>
    <scope>NUCLEOTIDE SEQUENCE</scope>
</reference>
<dbReference type="EMBL" id="BMAU01021337">
    <property type="protein sequence ID" value="GFY16097.1"/>
    <property type="molecule type" value="Genomic_DNA"/>
</dbReference>